<keyword evidence="3" id="KW-1185">Reference proteome</keyword>
<evidence type="ECO:0000313" key="3">
    <source>
        <dbReference type="Proteomes" id="UP000321577"/>
    </source>
</evidence>
<evidence type="ECO:0000256" key="1">
    <source>
        <dbReference type="SAM" id="Phobius"/>
    </source>
</evidence>
<accession>A0A512ME22</accession>
<name>A0A512ME22_9BACT</name>
<sequence length="62" mass="6396">MSYPMLAGIGPLGTPELIILGILLLMALAMVAGVIVLVVFLNKKGKSEAEKAQPPALPPKGN</sequence>
<protein>
    <submittedName>
        <fullName evidence="2">Uncharacterized protein</fullName>
    </submittedName>
</protein>
<organism evidence="2 3">
    <name type="scientific">Brevifollis gellanilyticus</name>
    <dbReference type="NCBI Taxonomy" id="748831"/>
    <lineage>
        <taxon>Bacteria</taxon>
        <taxon>Pseudomonadati</taxon>
        <taxon>Verrucomicrobiota</taxon>
        <taxon>Verrucomicrobiia</taxon>
        <taxon>Verrucomicrobiales</taxon>
        <taxon>Verrucomicrobiaceae</taxon>
    </lineage>
</organism>
<keyword evidence="1" id="KW-0812">Transmembrane</keyword>
<reference evidence="2 3" key="1">
    <citation type="submission" date="2019-07" db="EMBL/GenBank/DDBJ databases">
        <title>Whole genome shotgun sequence of Brevifollis gellanilyticus NBRC 108608.</title>
        <authorList>
            <person name="Hosoyama A."/>
            <person name="Uohara A."/>
            <person name="Ohji S."/>
            <person name="Ichikawa N."/>
        </authorList>
    </citation>
    <scope>NUCLEOTIDE SEQUENCE [LARGE SCALE GENOMIC DNA]</scope>
    <source>
        <strain evidence="2 3">NBRC 108608</strain>
    </source>
</reference>
<gene>
    <name evidence="2" type="ORF">BGE01nite_42800</name>
</gene>
<proteinExistence type="predicted"/>
<comment type="caution">
    <text evidence="2">The sequence shown here is derived from an EMBL/GenBank/DDBJ whole genome shotgun (WGS) entry which is preliminary data.</text>
</comment>
<keyword evidence="1" id="KW-1133">Transmembrane helix</keyword>
<dbReference type="Proteomes" id="UP000321577">
    <property type="component" value="Unassembled WGS sequence"/>
</dbReference>
<evidence type="ECO:0000313" key="2">
    <source>
        <dbReference type="EMBL" id="GEP44989.1"/>
    </source>
</evidence>
<dbReference type="AlphaFoldDB" id="A0A512ME22"/>
<feature type="transmembrane region" description="Helical" evidence="1">
    <location>
        <begin position="17"/>
        <end position="41"/>
    </location>
</feature>
<keyword evidence="1" id="KW-0472">Membrane</keyword>
<dbReference type="EMBL" id="BKAG01000040">
    <property type="protein sequence ID" value="GEP44989.1"/>
    <property type="molecule type" value="Genomic_DNA"/>
</dbReference>